<dbReference type="OrthoDB" id="9046151at2"/>
<keyword evidence="8" id="KW-1185">Reference proteome</keyword>
<keyword evidence="3" id="KW-0813">Transport</keyword>
<accession>A0A1H3H1G7</accession>
<comment type="subcellular location">
    <subcellularLocation>
        <location evidence="1">Cell envelope</location>
    </subcellularLocation>
</comment>
<dbReference type="EMBL" id="FNON01000004">
    <property type="protein sequence ID" value="SDY09055.1"/>
    <property type="molecule type" value="Genomic_DNA"/>
</dbReference>
<feature type="signal peptide" evidence="5">
    <location>
        <begin position="1"/>
        <end position="21"/>
    </location>
</feature>
<dbReference type="Gene3D" id="3.10.105.10">
    <property type="entry name" value="Dipeptide-binding Protein, Domain 3"/>
    <property type="match status" value="1"/>
</dbReference>
<dbReference type="CDD" id="cd00995">
    <property type="entry name" value="PBP2_NikA_DppA_OppA_like"/>
    <property type="match status" value="1"/>
</dbReference>
<feature type="domain" description="Solute-binding protein family 5" evidence="6">
    <location>
        <begin position="76"/>
        <end position="409"/>
    </location>
</feature>
<dbReference type="GO" id="GO:0015833">
    <property type="term" value="P:peptide transport"/>
    <property type="evidence" value="ECO:0007669"/>
    <property type="project" value="TreeGrafter"/>
</dbReference>
<comment type="similarity">
    <text evidence="2">Belongs to the bacterial solute-binding protein 5 family.</text>
</comment>
<dbReference type="Pfam" id="PF00496">
    <property type="entry name" value="SBP_bac_5"/>
    <property type="match status" value="1"/>
</dbReference>
<dbReference type="PANTHER" id="PTHR30290:SF10">
    <property type="entry name" value="PERIPLASMIC OLIGOPEPTIDE-BINDING PROTEIN-RELATED"/>
    <property type="match status" value="1"/>
</dbReference>
<dbReference type="InterPro" id="IPR000914">
    <property type="entry name" value="SBP_5_dom"/>
</dbReference>
<gene>
    <name evidence="7" type="ORF">SAMN05421504_104470</name>
</gene>
<dbReference type="STRING" id="589385.SAMN05421504_104470"/>
<keyword evidence="4 5" id="KW-0732">Signal</keyword>
<dbReference type="AlphaFoldDB" id="A0A1H3H1G7"/>
<dbReference type="GO" id="GO:0030313">
    <property type="term" value="C:cell envelope"/>
    <property type="evidence" value="ECO:0007669"/>
    <property type="project" value="UniProtKB-SubCell"/>
</dbReference>
<sequence length="525" mass="54472">MIRTCAAVVAVVALVSACGTGSGDTANQKPVDGKTFSFGLGSDPGNLDPHMSVLSVTGQVARFLYDTLIDVDADGKPIPSLAEKWDATTTTASFTLRPGITCSDGSPLTAATVAANIGFVGDPANKSPMLGVMITPGTKATADEASRTVVVTSGAKDAFLLRNVGSLAIVCDKGLKDRKLLAKGESGTGMFAMSELVPNDHYTLTRRKEYTWGPGQWKAEPGLPDKVNLRVISNLTTAANLLLSGELNAAAMPGPDRQRLEARKLFHADFTTAMGEIFYNQAEGRPGSDEAVRRALTQALDLPQLAKVLTAGSGKPAQGLVTAEPAVCAGDSVKGTLPAFDQAAAKSTLDAAGWKAGPDGIRAKGGKKLAMTVLYGTQLGPTMAPTAELFQQAWKAIGADVTLKAVDSPGLSTLLFGTGEWEVSLGPIGLTLPSMAVPFMSGPSAPDGTNFAHIKNPDYDRMVTEAAASPGEAGCPTWLAAETALFKKLDVVPYTNAVVPYFGSGAKFVVSQASITPSSIRMYAS</sequence>
<dbReference type="RefSeq" id="WP_091291353.1">
    <property type="nucleotide sequence ID" value="NZ_FNON01000004.1"/>
</dbReference>
<evidence type="ECO:0000313" key="8">
    <source>
        <dbReference type="Proteomes" id="UP000199515"/>
    </source>
</evidence>
<evidence type="ECO:0000259" key="6">
    <source>
        <dbReference type="Pfam" id="PF00496"/>
    </source>
</evidence>
<dbReference type="Gene3D" id="3.40.190.10">
    <property type="entry name" value="Periplasmic binding protein-like II"/>
    <property type="match status" value="1"/>
</dbReference>
<dbReference type="PANTHER" id="PTHR30290">
    <property type="entry name" value="PERIPLASMIC BINDING COMPONENT OF ABC TRANSPORTER"/>
    <property type="match status" value="1"/>
</dbReference>
<evidence type="ECO:0000256" key="4">
    <source>
        <dbReference type="ARBA" id="ARBA00022729"/>
    </source>
</evidence>
<dbReference type="InterPro" id="IPR030678">
    <property type="entry name" value="Peptide/Ni-bd"/>
</dbReference>
<dbReference type="GO" id="GO:0043190">
    <property type="term" value="C:ATP-binding cassette (ABC) transporter complex"/>
    <property type="evidence" value="ECO:0007669"/>
    <property type="project" value="InterPro"/>
</dbReference>
<protein>
    <submittedName>
        <fullName evidence="7">Peptide/nickel transport system substrate-binding protein</fullName>
    </submittedName>
</protein>
<dbReference type="GO" id="GO:0042597">
    <property type="term" value="C:periplasmic space"/>
    <property type="evidence" value="ECO:0007669"/>
    <property type="project" value="UniProtKB-ARBA"/>
</dbReference>
<feature type="chain" id="PRO_5038421033" evidence="5">
    <location>
        <begin position="22"/>
        <end position="525"/>
    </location>
</feature>
<organism evidence="7 8">
    <name type="scientific">Amycolatopsis xylanica</name>
    <dbReference type="NCBI Taxonomy" id="589385"/>
    <lineage>
        <taxon>Bacteria</taxon>
        <taxon>Bacillati</taxon>
        <taxon>Actinomycetota</taxon>
        <taxon>Actinomycetes</taxon>
        <taxon>Pseudonocardiales</taxon>
        <taxon>Pseudonocardiaceae</taxon>
        <taxon>Amycolatopsis</taxon>
    </lineage>
</organism>
<dbReference type="PIRSF" id="PIRSF002741">
    <property type="entry name" value="MppA"/>
    <property type="match status" value="1"/>
</dbReference>
<evidence type="ECO:0000256" key="1">
    <source>
        <dbReference type="ARBA" id="ARBA00004196"/>
    </source>
</evidence>
<dbReference type="InterPro" id="IPR039424">
    <property type="entry name" value="SBP_5"/>
</dbReference>
<evidence type="ECO:0000256" key="2">
    <source>
        <dbReference type="ARBA" id="ARBA00005695"/>
    </source>
</evidence>
<dbReference type="Proteomes" id="UP000199515">
    <property type="component" value="Unassembled WGS sequence"/>
</dbReference>
<evidence type="ECO:0000256" key="3">
    <source>
        <dbReference type="ARBA" id="ARBA00022448"/>
    </source>
</evidence>
<evidence type="ECO:0000313" key="7">
    <source>
        <dbReference type="EMBL" id="SDY09055.1"/>
    </source>
</evidence>
<name>A0A1H3H1G7_9PSEU</name>
<evidence type="ECO:0000256" key="5">
    <source>
        <dbReference type="SAM" id="SignalP"/>
    </source>
</evidence>
<dbReference type="GO" id="GO:1904680">
    <property type="term" value="F:peptide transmembrane transporter activity"/>
    <property type="evidence" value="ECO:0007669"/>
    <property type="project" value="TreeGrafter"/>
</dbReference>
<reference evidence="7 8" key="1">
    <citation type="submission" date="2016-10" db="EMBL/GenBank/DDBJ databases">
        <authorList>
            <person name="de Groot N.N."/>
        </authorList>
    </citation>
    <scope>NUCLEOTIDE SEQUENCE [LARGE SCALE GENOMIC DNA]</scope>
    <source>
        <strain evidence="7 8">CPCC 202699</strain>
    </source>
</reference>
<dbReference type="PROSITE" id="PS51257">
    <property type="entry name" value="PROKAR_LIPOPROTEIN"/>
    <property type="match status" value="1"/>
</dbReference>
<proteinExistence type="inferred from homology"/>
<dbReference type="SUPFAM" id="SSF53850">
    <property type="entry name" value="Periplasmic binding protein-like II"/>
    <property type="match status" value="1"/>
</dbReference>